<gene>
    <name evidence="1" type="ORF">NEISUBOT_05207</name>
</gene>
<proteinExistence type="predicted"/>
<name>A0A9W5IP63_NEISU</name>
<sequence>MRMKCLKLWFQHTAARRRLDAPADEVFEALVSTHSRPKAAADLSEDEVDYLRVSTHSRPKAAGDLIN</sequence>
<dbReference type="AlphaFoldDB" id="A0A9W5IP63"/>
<evidence type="ECO:0000313" key="1">
    <source>
        <dbReference type="EMBL" id="EFC51239.1"/>
    </source>
</evidence>
<organism evidence="1 2">
    <name type="scientific">Neisseria subflava NJ9703</name>
    <dbReference type="NCBI Taxonomy" id="546268"/>
    <lineage>
        <taxon>Bacteria</taxon>
        <taxon>Pseudomonadati</taxon>
        <taxon>Pseudomonadota</taxon>
        <taxon>Betaproteobacteria</taxon>
        <taxon>Neisseriales</taxon>
        <taxon>Neisseriaceae</taxon>
        <taxon>Neisseria</taxon>
    </lineage>
</organism>
<accession>A0A9W5IP63</accession>
<evidence type="ECO:0000313" key="2">
    <source>
        <dbReference type="Proteomes" id="UP000004621"/>
    </source>
</evidence>
<dbReference type="EMBL" id="ACEO02000012">
    <property type="protein sequence ID" value="EFC51239.1"/>
    <property type="molecule type" value="Genomic_DNA"/>
</dbReference>
<dbReference type="Proteomes" id="UP000004621">
    <property type="component" value="Unassembled WGS sequence"/>
</dbReference>
<protein>
    <submittedName>
        <fullName evidence="1">Uncharacterized protein</fullName>
    </submittedName>
</protein>
<comment type="caution">
    <text evidence="1">The sequence shown here is derived from an EMBL/GenBank/DDBJ whole genome shotgun (WGS) entry which is preliminary data.</text>
</comment>
<reference evidence="1 2" key="1">
    <citation type="submission" date="2010-01" db="EMBL/GenBank/DDBJ databases">
        <authorList>
            <person name="Weinstock G."/>
            <person name="Sodergren E."/>
            <person name="Clifton S."/>
            <person name="Fulton L."/>
            <person name="Fulton B."/>
            <person name="Courtney L."/>
            <person name="Fronick C."/>
            <person name="Harrison M."/>
            <person name="Strong C."/>
            <person name="Farmer C."/>
            <person name="Delahaunty K."/>
            <person name="Markovic C."/>
            <person name="Hall O."/>
            <person name="Minx P."/>
            <person name="Tomlinson C."/>
            <person name="Mitreva M."/>
            <person name="Nelson J."/>
            <person name="Hou S."/>
            <person name="Wollam A."/>
            <person name="Pepin K.H."/>
            <person name="Johnson M."/>
            <person name="Bhonagiri V."/>
            <person name="Nash W.E."/>
            <person name="Warren W."/>
            <person name="Chinwalla A."/>
            <person name="Mardis E.R."/>
            <person name="Wilson R.K."/>
        </authorList>
    </citation>
    <scope>NUCLEOTIDE SEQUENCE [LARGE SCALE GENOMIC DNA]</scope>
    <source>
        <strain evidence="1 2">NJ9703</strain>
    </source>
</reference>